<accession>A0A0A8YR06</accession>
<evidence type="ECO:0000313" key="1">
    <source>
        <dbReference type="EMBL" id="JAD27310.1"/>
    </source>
</evidence>
<protein>
    <submittedName>
        <fullName evidence="1">Uncharacterized protein</fullName>
    </submittedName>
</protein>
<sequence length="10" mass="1091">MPPSSLPLCF</sequence>
<proteinExistence type="predicted"/>
<reference evidence="1" key="2">
    <citation type="journal article" date="2015" name="Data Brief">
        <title>Shoot transcriptome of the giant reed, Arundo donax.</title>
        <authorList>
            <person name="Barrero R.A."/>
            <person name="Guerrero F.D."/>
            <person name="Moolhuijzen P."/>
            <person name="Goolsby J.A."/>
            <person name="Tidwell J."/>
            <person name="Bellgard S.E."/>
            <person name="Bellgard M.I."/>
        </authorList>
    </citation>
    <scope>NUCLEOTIDE SEQUENCE</scope>
    <source>
        <tissue evidence="1">Shoot tissue taken approximately 20 cm above the soil surface</tissue>
    </source>
</reference>
<name>A0A0A8YR06_ARUDO</name>
<reference evidence="1" key="1">
    <citation type="submission" date="2014-09" db="EMBL/GenBank/DDBJ databases">
        <authorList>
            <person name="Magalhaes I.L.F."/>
            <person name="Oliveira U."/>
            <person name="Santos F.R."/>
            <person name="Vidigal T.H.D.A."/>
            <person name="Brescovit A.D."/>
            <person name="Santos A.J."/>
        </authorList>
    </citation>
    <scope>NUCLEOTIDE SEQUENCE</scope>
    <source>
        <tissue evidence="1">Shoot tissue taken approximately 20 cm above the soil surface</tissue>
    </source>
</reference>
<organism evidence="1">
    <name type="scientific">Arundo donax</name>
    <name type="common">Giant reed</name>
    <name type="synonym">Donax arundinaceus</name>
    <dbReference type="NCBI Taxonomy" id="35708"/>
    <lineage>
        <taxon>Eukaryota</taxon>
        <taxon>Viridiplantae</taxon>
        <taxon>Streptophyta</taxon>
        <taxon>Embryophyta</taxon>
        <taxon>Tracheophyta</taxon>
        <taxon>Spermatophyta</taxon>
        <taxon>Magnoliopsida</taxon>
        <taxon>Liliopsida</taxon>
        <taxon>Poales</taxon>
        <taxon>Poaceae</taxon>
        <taxon>PACMAD clade</taxon>
        <taxon>Arundinoideae</taxon>
        <taxon>Arundineae</taxon>
        <taxon>Arundo</taxon>
    </lineage>
</organism>
<dbReference type="EMBL" id="GBRH01270585">
    <property type="protein sequence ID" value="JAD27310.1"/>
    <property type="molecule type" value="Transcribed_RNA"/>
</dbReference>